<name>A0ABR1FP48_AURAN</name>
<comment type="caution">
    <text evidence="2">The sequence shown here is derived from an EMBL/GenBank/DDBJ whole genome shotgun (WGS) entry which is preliminary data.</text>
</comment>
<evidence type="ECO:0000313" key="2">
    <source>
        <dbReference type="EMBL" id="KAK7234740.1"/>
    </source>
</evidence>
<proteinExistence type="predicted"/>
<reference evidence="2 3" key="1">
    <citation type="submission" date="2024-03" db="EMBL/GenBank/DDBJ databases">
        <title>Aureococcus anophagefferens CCMP1851 and Kratosvirus quantuckense: Draft genome of a second virus-susceptible host strain in the model system.</title>
        <authorList>
            <person name="Chase E."/>
            <person name="Truchon A.R."/>
            <person name="Schepens W."/>
            <person name="Wilhelm S.W."/>
        </authorList>
    </citation>
    <scope>NUCLEOTIDE SEQUENCE [LARGE SCALE GENOMIC DNA]</scope>
    <source>
        <strain evidence="2 3">CCMP1851</strain>
    </source>
</reference>
<evidence type="ECO:0000256" key="1">
    <source>
        <dbReference type="SAM" id="MobiDB-lite"/>
    </source>
</evidence>
<feature type="region of interest" description="Disordered" evidence="1">
    <location>
        <begin position="610"/>
        <end position="639"/>
    </location>
</feature>
<protein>
    <submittedName>
        <fullName evidence="2">Uncharacterized protein</fullName>
    </submittedName>
</protein>
<dbReference type="Proteomes" id="UP001363151">
    <property type="component" value="Unassembled WGS sequence"/>
</dbReference>
<feature type="compositionally biased region" description="Basic and acidic residues" evidence="1">
    <location>
        <begin position="366"/>
        <end position="391"/>
    </location>
</feature>
<feature type="compositionally biased region" description="Basic residues" evidence="1">
    <location>
        <begin position="400"/>
        <end position="418"/>
    </location>
</feature>
<feature type="compositionally biased region" description="Acidic residues" evidence="1">
    <location>
        <begin position="610"/>
        <end position="620"/>
    </location>
</feature>
<feature type="region of interest" description="Disordered" evidence="1">
    <location>
        <begin position="48"/>
        <end position="106"/>
    </location>
</feature>
<dbReference type="EMBL" id="JBBJCI010000310">
    <property type="protein sequence ID" value="KAK7234740.1"/>
    <property type="molecule type" value="Genomic_DNA"/>
</dbReference>
<feature type="compositionally biased region" description="Basic residues" evidence="1">
    <location>
        <begin position="695"/>
        <end position="706"/>
    </location>
</feature>
<feature type="region of interest" description="Disordered" evidence="1">
    <location>
        <begin position="366"/>
        <end position="442"/>
    </location>
</feature>
<keyword evidence="3" id="KW-1185">Reference proteome</keyword>
<accession>A0ABR1FP48</accession>
<gene>
    <name evidence="2" type="ORF">SO694_0029402</name>
</gene>
<sequence length="706" mass="76403">MDQGVLRNQCSNYNYDKVWVGAFVDILKKGLGPQDHRAAVRALNAEHREAHEEVEEERARAREEEREAKAERARAREEAKAEREAEKEAKDRAREEAKAEREAADQAEKDRVAAQVILGAMAVSGRSAASIFGEVDEGFAKLVDICDGILRTPRTLFYIYLTAVAEGEDADVAAFEEAKSAARRSTFLLPGVKFLEGNVRAIKVADVAWIARRLEAMGHGHYAALCRNRILWKRRSCGTVARTGCRYAVCVAWTQRRVGEPRPAGSYSDCLAGIPPLSAAVKRQLEAETIPRLPSVQGPSDITIVLRKTHERGTLCPYSASHYEIKTLGRVVFFIWWYVTRGGDATNHNTQPEAFATGAAARAAARDYAEGKKNQKEDADKNAQYRWKELSPRGGGAKAPARKPKPAPKTRAPKKRRAPQPAPRAAAKKRRRRSPKKAAAARDAEYAALWTEAKREGGLTANLAAWFGGEANERRRAAKDAETPADARREALEARKCADKLAALAVEARDADAAIVHKFAAKAGRDADAAEVFAELPPAAAAEAEEAAPAAADPLSRAAQYLETTLQALVEPAPAPTAAATLAAIADASDEPAVVVEEAAGELVAIEGGDQDLDDFDSDDGGGAVTPPPPEEPADEPAAEDFLSDVYHDVGGVVVVERAPEPDFSAKNYIFAEDVLITPDEDAAPAARGAEPKKKSGFRRFFGKRK</sequence>
<feature type="region of interest" description="Disordered" evidence="1">
    <location>
        <begin position="683"/>
        <end position="706"/>
    </location>
</feature>
<evidence type="ECO:0000313" key="3">
    <source>
        <dbReference type="Proteomes" id="UP001363151"/>
    </source>
</evidence>
<feature type="compositionally biased region" description="Basic residues" evidence="1">
    <location>
        <begin position="426"/>
        <end position="436"/>
    </location>
</feature>
<organism evidence="2 3">
    <name type="scientific">Aureococcus anophagefferens</name>
    <name type="common">Harmful bloom alga</name>
    <dbReference type="NCBI Taxonomy" id="44056"/>
    <lineage>
        <taxon>Eukaryota</taxon>
        <taxon>Sar</taxon>
        <taxon>Stramenopiles</taxon>
        <taxon>Ochrophyta</taxon>
        <taxon>Pelagophyceae</taxon>
        <taxon>Pelagomonadales</taxon>
        <taxon>Pelagomonadaceae</taxon>
        <taxon>Aureococcus</taxon>
    </lineage>
</organism>